<keyword evidence="4 12" id="KW-0812">Transmembrane</keyword>
<dbReference type="OrthoDB" id="400556at2"/>
<evidence type="ECO:0000256" key="1">
    <source>
        <dbReference type="ARBA" id="ARBA00005513"/>
    </source>
</evidence>
<evidence type="ECO:0000256" key="4">
    <source>
        <dbReference type="ARBA" id="ARBA00022692"/>
    </source>
</evidence>
<evidence type="ECO:0000256" key="7">
    <source>
        <dbReference type="ARBA" id="ARBA00023065"/>
    </source>
</evidence>
<dbReference type="GO" id="GO:0012505">
    <property type="term" value="C:endomembrane system"/>
    <property type="evidence" value="ECO:0007669"/>
    <property type="project" value="UniProtKB-SubCell"/>
</dbReference>
<sequence length="192" mass="21582">MNILSNLEILYNASEAQTSSNSDALSSSLYEKFMKLFPSWPIVVATLIAISLAGVILYFLFYKKLKASIQARKDYIQNNINNSQKLVKDAQTQLDMANQKLISAQTESRAIIKKAKEKAGNILVEYTDKAKSDANRLLEEAKFDISVQQKKLLEESKNEIAKAATALSKKILNDKARISDEETIIKEFLESK</sequence>
<dbReference type="InterPro" id="IPR050059">
    <property type="entry name" value="ATP_synthase_B_chain"/>
</dbReference>
<name>A0A168REZ3_9BACT</name>
<keyword evidence="7 12" id="KW-0406">Ion transport</keyword>
<evidence type="ECO:0000256" key="2">
    <source>
        <dbReference type="ARBA" id="ARBA00022448"/>
    </source>
</evidence>
<evidence type="ECO:0000256" key="5">
    <source>
        <dbReference type="ARBA" id="ARBA00022781"/>
    </source>
</evidence>
<evidence type="ECO:0000256" key="9">
    <source>
        <dbReference type="ARBA" id="ARBA00023310"/>
    </source>
</evidence>
<dbReference type="PANTHER" id="PTHR33445:SF1">
    <property type="entry name" value="ATP SYNTHASE SUBUNIT B"/>
    <property type="match status" value="1"/>
</dbReference>
<accession>A0A168REZ3</accession>
<keyword evidence="2 12" id="KW-0813">Transport</keyword>
<dbReference type="SUPFAM" id="SSF81573">
    <property type="entry name" value="F1F0 ATP synthase subunit B, membrane domain"/>
    <property type="match status" value="1"/>
</dbReference>
<organism evidence="15 16">
    <name type="scientific">Mycoplasmopsis gallinarum</name>
    <dbReference type="NCBI Taxonomy" id="29557"/>
    <lineage>
        <taxon>Bacteria</taxon>
        <taxon>Bacillati</taxon>
        <taxon>Mycoplasmatota</taxon>
        <taxon>Mycoplasmoidales</taxon>
        <taxon>Metamycoplasmataceae</taxon>
        <taxon>Mycoplasmopsis</taxon>
    </lineage>
</organism>
<dbReference type="GO" id="GO:0005886">
    <property type="term" value="C:plasma membrane"/>
    <property type="evidence" value="ECO:0007669"/>
    <property type="project" value="UniProtKB-SubCell"/>
</dbReference>
<dbReference type="STRING" id="29557.MGALLINA_03530"/>
<reference evidence="15 16" key="1">
    <citation type="submission" date="2016-03" db="EMBL/GenBank/DDBJ databases">
        <title>Genome sequence of Mycoplasma gallinarum strain Mgn_IPT.</title>
        <authorList>
            <person name="Yacoub E."/>
            <person name="Sirand-Pugnet P."/>
            <person name="Barre A."/>
            <person name="Maurier F."/>
            <person name="Blanchard A."/>
            <person name="Ben Abdelmoumen B.M."/>
        </authorList>
    </citation>
    <scope>NUCLEOTIDE SEQUENCE [LARGE SCALE GENOMIC DNA]</scope>
    <source>
        <strain evidence="15 16">Mgn_IPT</strain>
    </source>
</reference>
<feature type="coiled-coil region" evidence="14">
    <location>
        <begin position="80"/>
        <end position="107"/>
    </location>
</feature>
<keyword evidence="6 12" id="KW-1133">Transmembrane helix</keyword>
<keyword evidence="9 12" id="KW-0066">ATP synthesis</keyword>
<keyword evidence="8 12" id="KW-0472">Membrane</keyword>
<evidence type="ECO:0000256" key="12">
    <source>
        <dbReference type="HAMAP-Rule" id="MF_01398"/>
    </source>
</evidence>
<evidence type="ECO:0000256" key="14">
    <source>
        <dbReference type="SAM" id="Coils"/>
    </source>
</evidence>
<protein>
    <recommendedName>
        <fullName evidence="12">ATP synthase subunit b</fullName>
    </recommendedName>
    <alternativeName>
        <fullName evidence="12">ATP synthase F(0) sector subunit b</fullName>
    </alternativeName>
    <alternativeName>
        <fullName evidence="12">ATPase subunit I</fullName>
    </alternativeName>
    <alternativeName>
        <fullName evidence="12">F-type ATPase subunit b</fullName>
        <shortName evidence="12">F-ATPase subunit b</shortName>
    </alternativeName>
</protein>
<keyword evidence="5 12" id="KW-0375">Hydrogen ion transport</keyword>
<evidence type="ECO:0000256" key="8">
    <source>
        <dbReference type="ARBA" id="ARBA00023136"/>
    </source>
</evidence>
<keyword evidence="16" id="KW-1185">Reference proteome</keyword>
<evidence type="ECO:0000256" key="13">
    <source>
        <dbReference type="RuleBase" id="RU003848"/>
    </source>
</evidence>
<dbReference type="InterPro" id="IPR028987">
    <property type="entry name" value="ATP_synth_B-like_membr_sf"/>
</dbReference>
<dbReference type="RefSeq" id="WP_063626144.1">
    <property type="nucleotide sequence ID" value="NZ_LVLH01000031.1"/>
</dbReference>
<dbReference type="PANTHER" id="PTHR33445">
    <property type="entry name" value="ATP SYNTHASE SUBUNIT B', CHLOROPLASTIC"/>
    <property type="match status" value="1"/>
</dbReference>
<evidence type="ECO:0000256" key="11">
    <source>
        <dbReference type="ARBA" id="ARBA00037847"/>
    </source>
</evidence>
<proteinExistence type="inferred from homology"/>
<dbReference type="EMBL" id="LVLH01000031">
    <property type="protein sequence ID" value="OAB48913.1"/>
    <property type="molecule type" value="Genomic_DNA"/>
</dbReference>
<evidence type="ECO:0000256" key="6">
    <source>
        <dbReference type="ARBA" id="ARBA00022989"/>
    </source>
</evidence>
<dbReference type="InterPro" id="IPR002146">
    <property type="entry name" value="ATP_synth_b/b'su_bac/chlpt"/>
</dbReference>
<keyword evidence="14" id="KW-0175">Coiled coil</keyword>
<evidence type="ECO:0000256" key="10">
    <source>
        <dbReference type="ARBA" id="ARBA00025198"/>
    </source>
</evidence>
<dbReference type="Pfam" id="PF00430">
    <property type="entry name" value="ATP-synt_B"/>
    <property type="match status" value="1"/>
</dbReference>
<evidence type="ECO:0000313" key="15">
    <source>
        <dbReference type="EMBL" id="OAB48913.1"/>
    </source>
</evidence>
<dbReference type="Gene3D" id="1.20.5.620">
    <property type="entry name" value="F1F0 ATP synthase subunit B, membrane domain"/>
    <property type="match status" value="1"/>
</dbReference>
<comment type="function">
    <text evidence="12">Component of the F(0) channel, it forms part of the peripheral stalk, linking F(1) to F(0).</text>
</comment>
<keyword evidence="3 12" id="KW-0138">CF(0)</keyword>
<dbReference type="GO" id="GO:0046933">
    <property type="term" value="F:proton-transporting ATP synthase activity, rotational mechanism"/>
    <property type="evidence" value="ECO:0007669"/>
    <property type="project" value="UniProtKB-UniRule"/>
</dbReference>
<evidence type="ECO:0000256" key="3">
    <source>
        <dbReference type="ARBA" id="ARBA00022547"/>
    </source>
</evidence>
<dbReference type="AlphaFoldDB" id="A0A168REZ3"/>
<dbReference type="HAMAP" id="MF_01398">
    <property type="entry name" value="ATP_synth_b_bprime"/>
    <property type="match status" value="1"/>
</dbReference>
<comment type="caution">
    <text evidence="15">The sequence shown here is derived from an EMBL/GenBank/DDBJ whole genome shotgun (WGS) entry which is preliminary data.</text>
</comment>
<gene>
    <name evidence="12 15" type="primary">atpF</name>
    <name evidence="15" type="ORF">MGALLINA_03530</name>
</gene>
<dbReference type="CDD" id="cd06503">
    <property type="entry name" value="ATP-synt_Fo_b"/>
    <property type="match status" value="1"/>
</dbReference>
<dbReference type="GO" id="GO:0046961">
    <property type="term" value="F:proton-transporting ATPase activity, rotational mechanism"/>
    <property type="evidence" value="ECO:0007669"/>
    <property type="project" value="TreeGrafter"/>
</dbReference>
<dbReference type="PATRIC" id="fig|29557.3.peg.341"/>
<comment type="similarity">
    <text evidence="1 12 13">Belongs to the ATPase B chain family.</text>
</comment>
<keyword evidence="12" id="KW-1003">Cell membrane</keyword>
<comment type="subcellular location">
    <subcellularLocation>
        <location evidence="12">Cell membrane</location>
        <topology evidence="12">Single-pass membrane protein</topology>
    </subcellularLocation>
    <subcellularLocation>
        <location evidence="11">Endomembrane system</location>
        <topology evidence="11">Single-pass membrane protein</topology>
    </subcellularLocation>
</comment>
<dbReference type="GO" id="GO:0045259">
    <property type="term" value="C:proton-transporting ATP synthase complex"/>
    <property type="evidence" value="ECO:0007669"/>
    <property type="project" value="UniProtKB-KW"/>
</dbReference>
<dbReference type="Proteomes" id="UP000076983">
    <property type="component" value="Unassembled WGS sequence"/>
</dbReference>
<comment type="function">
    <text evidence="10 12">F(1)F(0) ATP synthase produces ATP from ADP in the presence of a proton or sodium gradient. F-type ATPases consist of two structural domains, F(1) containing the extramembraneous catalytic core and F(0) containing the membrane proton channel, linked together by a central stalk and a peripheral stalk. During catalysis, ATP synthesis in the catalytic domain of F(1) is coupled via a rotary mechanism of the central stalk subunits to proton translocation.</text>
</comment>
<comment type="subunit">
    <text evidence="12">F-type ATPases have 2 components, F(1) - the catalytic core - and F(0) - the membrane proton channel. F(1) has five subunits: alpha(3), beta(3), gamma(1), delta(1), epsilon(1). F(0) has three main subunits: a(1), b(2) and c(10-14). The alpha and beta chains form an alternating ring which encloses part of the gamma chain. F(1) is attached to F(0) by a central stalk formed by the gamma and epsilon chains, while a peripheral stalk is formed by the delta and b chains.</text>
</comment>
<feature type="transmembrane region" description="Helical" evidence="12">
    <location>
        <begin position="40"/>
        <end position="62"/>
    </location>
</feature>
<evidence type="ECO:0000313" key="16">
    <source>
        <dbReference type="Proteomes" id="UP000076983"/>
    </source>
</evidence>